<dbReference type="PANTHER" id="PTHR35812">
    <property type="entry name" value="LIPOPROTEIN"/>
    <property type="match status" value="1"/>
</dbReference>
<name>A0A7K3NNG1_9BACT</name>
<feature type="domain" description="Lcl C-terminal" evidence="2">
    <location>
        <begin position="227"/>
        <end position="341"/>
    </location>
</feature>
<evidence type="ECO:0000313" key="3">
    <source>
        <dbReference type="EMBL" id="NDY57732.1"/>
    </source>
</evidence>
<gene>
    <name evidence="3" type="ORF">G3N56_13425</name>
</gene>
<evidence type="ECO:0000259" key="2">
    <source>
        <dbReference type="Pfam" id="PF07603"/>
    </source>
</evidence>
<feature type="transmembrane region" description="Helical" evidence="1">
    <location>
        <begin position="26"/>
        <end position="46"/>
    </location>
</feature>
<dbReference type="Proteomes" id="UP000469724">
    <property type="component" value="Unassembled WGS sequence"/>
</dbReference>
<comment type="caution">
    <text evidence="3">The sequence shown here is derived from an EMBL/GenBank/DDBJ whole genome shotgun (WGS) entry which is preliminary data.</text>
</comment>
<dbReference type="AlphaFoldDB" id="A0A7K3NNG1"/>
<dbReference type="RefSeq" id="WP_163302814.1">
    <property type="nucleotide sequence ID" value="NZ_JAAGRQ010000059.1"/>
</dbReference>
<keyword evidence="4" id="KW-1185">Reference proteome</keyword>
<keyword evidence="1" id="KW-1133">Transmembrane helix</keyword>
<dbReference type="EMBL" id="JAAGRQ010000059">
    <property type="protein sequence ID" value="NDY57732.1"/>
    <property type="molecule type" value="Genomic_DNA"/>
</dbReference>
<accession>A0A7K3NNG1</accession>
<dbReference type="PANTHER" id="PTHR35812:SF1">
    <property type="entry name" value="LIPOPROTEIN"/>
    <property type="match status" value="1"/>
</dbReference>
<feature type="domain" description="Lcl C-terminal" evidence="2">
    <location>
        <begin position="100"/>
        <end position="212"/>
    </location>
</feature>
<dbReference type="InterPro" id="IPR011460">
    <property type="entry name" value="Lcl_C"/>
</dbReference>
<evidence type="ECO:0000313" key="4">
    <source>
        <dbReference type="Proteomes" id="UP000469724"/>
    </source>
</evidence>
<sequence>MSACKALQLTIYKKEGYMIFYASTKFSISQIIIPIFSIVIACNIMLMMQYAHAYTLPDTGQITCYNNSGIITCPQQGEAFYGQDANYTHSPLSYTNNGDGTVTDRVTGLIWQQVDDGTQRTWGQSVTYCQDLELGGQTDWRLPSRWELLSIVDAGRFNPALNPAFSCTDNTNSYWANTDYLGYLFYGWYVFAYYGDSGGASKGGEQNVRCVRGAELLKPTYSDNGDGTVTDLTTGRVWEKAGSQTAMNWQAALAWCQDQTTGGETDWRLPNKRELESLVDDELQSPSINPAFTVTGSTGWFYWTSTSNSGAPTDAWRMDFVYGYSGRPAKSSAEEHVRCIRGGLAATGMPPGVSLMLLNN</sequence>
<protein>
    <submittedName>
        <fullName evidence="3">DUF1566 domain-containing protein</fullName>
    </submittedName>
</protein>
<organism evidence="3 4">
    <name type="scientific">Desulfolutivibrio sulfodismutans</name>
    <dbReference type="NCBI Taxonomy" id="63561"/>
    <lineage>
        <taxon>Bacteria</taxon>
        <taxon>Pseudomonadati</taxon>
        <taxon>Thermodesulfobacteriota</taxon>
        <taxon>Desulfovibrionia</taxon>
        <taxon>Desulfovibrionales</taxon>
        <taxon>Desulfovibrionaceae</taxon>
        <taxon>Desulfolutivibrio</taxon>
    </lineage>
</organism>
<proteinExistence type="predicted"/>
<keyword evidence="1" id="KW-0812">Transmembrane</keyword>
<reference evidence="3 4" key="1">
    <citation type="submission" date="2020-02" db="EMBL/GenBank/DDBJ databases">
        <title>Comparative genomics of sulfur disproportionating microorganisms.</title>
        <authorList>
            <person name="Ward L.M."/>
            <person name="Bertran E."/>
            <person name="Johnston D.T."/>
        </authorList>
    </citation>
    <scope>NUCLEOTIDE SEQUENCE [LARGE SCALE GENOMIC DNA]</scope>
    <source>
        <strain evidence="3 4">DSM 3696</strain>
    </source>
</reference>
<dbReference type="Pfam" id="PF07603">
    <property type="entry name" value="Lcl_C"/>
    <property type="match status" value="2"/>
</dbReference>
<evidence type="ECO:0000256" key="1">
    <source>
        <dbReference type="SAM" id="Phobius"/>
    </source>
</evidence>
<keyword evidence="1" id="KW-0472">Membrane</keyword>